<feature type="compositionally biased region" description="Low complexity" evidence="1">
    <location>
        <begin position="1266"/>
        <end position="1275"/>
    </location>
</feature>
<dbReference type="PANTHER" id="PTHR48125:SF10">
    <property type="entry name" value="OS12G0136300 PROTEIN"/>
    <property type="match status" value="1"/>
</dbReference>
<proteinExistence type="predicted"/>
<feature type="region of interest" description="Disordered" evidence="1">
    <location>
        <begin position="1763"/>
        <end position="1836"/>
    </location>
</feature>
<feature type="compositionally biased region" description="Polar residues" evidence="1">
    <location>
        <begin position="1155"/>
        <end position="1167"/>
    </location>
</feature>
<dbReference type="InParanoid" id="F0VHX2"/>
<accession>F0VHX2</accession>
<feature type="compositionally biased region" description="Low complexity" evidence="1">
    <location>
        <begin position="115"/>
        <end position="160"/>
    </location>
</feature>
<evidence type="ECO:0000313" key="2">
    <source>
        <dbReference type="EMBL" id="CBZ53333.1"/>
    </source>
</evidence>
<feature type="region of interest" description="Disordered" evidence="1">
    <location>
        <begin position="502"/>
        <end position="573"/>
    </location>
</feature>
<name>F0VHX2_NEOCL</name>
<feature type="compositionally biased region" description="Basic and acidic residues" evidence="1">
    <location>
        <begin position="1079"/>
        <end position="1092"/>
    </location>
</feature>
<feature type="compositionally biased region" description="Basic and acidic residues" evidence="1">
    <location>
        <begin position="1315"/>
        <end position="1332"/>
    </location>
</feature>
<feature type="compositionally biased region" description="Basic and acidic residues" evidence="1">
    <location>
        <begin position="203"/>
        <end position="214"/>
    </location>
</feature>
<evidence type="ECO:0000313" key="3">
    <source>
        <dbReference type="EMBL" id="CEL67318.1"/>
    </source>
</evidence>
<feature type="compositionally biased region" description="Basic and acidic residues" evidence="1">
    <location>
        <begin position="1813"/>
        <end position="1836"/>
    </location>
</feature>
<gene>
    <name evidence="3" type="ORF">BN1204_031200</name>
    <name evidence="2" type="ORF">NCLIV_031200</name>
</gene>
<dbReference type="GeneID" id="13443771"/>
<dbReference type="RefSeq" id="XP_003883365.1">
    <property type="nucleotide sequence ID" value="XM_003883316.1"/>
</dbReference>
<dbReference type="EMBL" id="FR823390">
    <property type="protein sequence ID" value="CBZ53333.1"/>
    <property type="molecule type" value="Genomic_DNA"/>
</dbReference>
<reference evidence="4" key="3">
    <citation type="journal article" date="2012" name="PLoS Pathog.">
        <title>Comparative genomics of the apicomplexan parasites Toxoplasma gondii and Neospora caninum: Coccidia differing in host range and transmission strategy.</title>
        <authorList>
            <person name="Reid A.J."/>
            <person name="Vermont S.J."/>
            <person name="Cotton J.A."/>
            <person name="Harris D."/>
            <person name="Hill-Cawthorne G.A."/>
            <person name="Konen-Waisman S."/>
            <person name="Latham S.M."/>
            <person name="Mourier T."/>
            <person name="Norton R."/>
            <person name="Quail M.A."/>
            <person name="Sanders M."/>
            <person name="Shanmugam D."/>
            <person name="Sohal A."/>
            <person name="Wasmuth J.D."/>
            <person name="Brunk B."/>
            <person name="Grigg M.E."/>
            <person name="Howard J.C."/>
            <person name="Parkinson J."/>
            <person name="Roos D.S."/>
            <person name="Trees A.J."/>
            <person name="Berriman M."/>
            <person name="Pain A."/>
            <person name="Wastling J.M."/>
        </authorList>
    </citation>
    <scope>NUCLEOTIDE SEQUENCE [LARGE SCALE GENOMIC DNA]</scope>
    <source>
        <strain evidence="4">Liverpool</strain>
    </source>
</reference>
<organism evidence="2 4">
    <name type="scientific">Neospora caninum (strain Liverpool)</name>
    <dbReference type="NCBI Taxonomy" id="572307"/>
    <lineage>
        <taxon>Eukaryota</taxon>
        <taxon>Sar</taxon>
        <taxon>Alveolata</taxon>
        <taxon>Apicomplexa</taxon>
        <taxon>Conoidasida</taxon>
        <taxon>Coccidia</taxon>
        <taxon>Eucoccidiorida</taxon>
        <taxon>Eimeriorina</taxon>
        <taxon>Sarcocystidae</taxon>
        <taxon>Neospora</taxon>
    </lineage>
</organism>
<evidence type="ECO:0000256" key="1">
    <source>
        <dbReference type="SAM" id="MobiDB-lite"/>
    </source>
</evidence>
<feature type="compositionally biased region" description="Basic and acidic residues" evidence="1">
    <location>
        <begin position="505"/>
        <end position="519"/>
    </location>
</feature>
<feature type="compositionally biased region" description="Basic and acidic residues" evidence="1">
    <location>
        <begin position="908"/>
        <end position="927"/>
    </location>
</feature>
<feature type="compositionally biased region" description="Basic and acidic residues" evidence="1">
    <location>
        <begin position="377"/>
        <end position="401"/>
    </location>
</feature>
<feature type="compositionally biased region" description="Basic and acidic residues" evidence="1">
    <location>
        <begin position="700"/>
        <end position="722"/>
    </location>
</feature>
<feature type="compositionally biased region" description="Polar residues" evidence="1">
    <location>
        <begin position="15"/>
        <end position="32"/>
    </location>
</feature>
<feature type="compositionally biased region" description="Low complexity" evidence="1">
    <location>
        <begin position="169"/>
        <end position="185"/>
    </location>
</feature>
<feature type="region of interest" description="Disordered" evidence="1">
    <location>
        <begin position="364"/>
        <end position="401"/>
    </location>
</feature>
<dbReference type="OrthoDB" id="332331at2759"/>
<reference evidence="2" key="2">
    <citation type="submission" date="2011-03" db="EMBL/GenBank/DDBJ databases">
        <title>Comparative genomics and transcriptomics of Neospora caninum and Toxoplasma gondii.</title>
        <authorList>
            <person name="Reid A.J."/>
            <person name="Sohal A."/>
            <person name="Harris D."/>
            <person name="Quail M."/>
            <person name="Sanders M."/>
            <person name="Berriman M."/>
            <person name="Wastling J.M."/>
            <person name="Pain A."/>
        </authorList>
    </citation>
    <scope>NUCLEOTIDE SEQUENCE</scope>
    <source>
        <strain evidence="2">Liverpool</strain>
    </source>
</reference>
<feature type="compositionally biased region" description="Acidic residues" evidence="1">
    <location>
        <begin position="604"/>
        <end position="614"/>
    </location>
</feature>
<feature type="compositionally biased region" description="Low complexity" evidence="1">
    <location>
        <begin position="255"/>
        <end position="310"/>
    </location>
</feature>
<dbReference type="EMBL" id="LN714483">
    <property type="protein sequence ID" value="CEL67318.1"/>
    <property type="molecule type" value="Genomic_DNA"/>
</dbReference>
<dbReference type="VEuPathDB" id="ToxoDB:NCLIV_031200"/>
<reference evidence="3" key="4">
    <citation type="journal article" date="2015" name="PLoS ONE">
        <title>Comprehensive Evaluation of Toxoplasma gondii VEG and Neospora caninum LIV Genomes with Tachyzoite Stage Transcriptome and Proteome Defines Novel Transcript Features.</title>
        <authorList>
            <person name="Ramaprasad A."/>
            <person name="Mourier T."/>
            <person name="Naeem R."/>
            <person name="Malas T.B."/>
            <person name="Moussa E."/>
            <person name="Panigrahi A."/>
            <person name="Vermont S.J."/>
            <person name="Otto T.D."/>
            <person name="Wastling J."/>
            <person name="Pain A."/>
        </authorList>
    </citation>
    <scope>NUCLEOTIDE SEQUENCE</scope>
    <source>
        <strain evidence="3">Liverpool</strain>
    </source>
</reference>
<feature type="compositionally biased region" description="Basic residues" evidence="1">
    <location>
        <begin position="1284"/>
        <end position="1294"/>
    </location>
</feature>
<sequence length="1928" mass="207824">MFLTSFFDGARPPDTSVSTASEGPSRSASSTLGRGAVSSSSSPASQPQRIQPQDALRQKWPQQSGAPASSLSPAPSSASSAEAPERNAPWTDLRDVLRHQLAPRQRASSPPPSHPSFASSSTPSSASGVSSAPRSAPVSCPLGSALPSLSLSTEQTETSPRGGQPRPPSAENGGWSAGSSASSLSGERREDTPSVADSPGPENSEHYAVRRSGEFFEAGQRPETATRPSCSPGCDRPLHAASPPFHAVSSSPFQSASEPPSAEFSSSESSYPRNSNTSSSPLKEAVSSSPFACSSAPSSSFSASSLSSSAEGPGSGRSLASALDSLVLQDVRSPAPSSLFAPTRVFQVTARGLSTTRNFLLGEGERREMGCAAEPQTRPEDGARSETARRDAPDRGQDGAAREAEAAIRENADGAAKTEDRGGAVLYLPAQTATRMRFLATKRHLENWLPRRLPVARLATSGLLPDPTRWTETAPWLERQLARHCLRREDARLRVWMLPQSRAPAPERERRERESRDTRGNTAGPEASGKRREEARGREEARERERVFPGKETLENRGVDARADGERRRKVRGERNSLPELWELREAVQEQRRELVRRGRSGELDEDSEGEGSEGEGSGEGRVSRRLVQAVARVEALLRVEEAQLRRLRNGEEISVEDEAGETGSKKAGGLVEAAAANLAKVGYLGQQVQDVQRSVARLRGHEAGETKERMREDGEHGHGENEAGQSEEEVLMTELMDQLAEVALLEMKERFLTQLTHLLELTESARRLLDRLLLLPSDSSSPPAFLATAGHLLVLLTHVAEEARVQALPPATRLHANQRLRSLIQRARGCLMAFLRAALKSMEWGTMVPKKPVPEAETGATRGTAGSETDANDAGGEKATPFSPLFLVLGGLFALQELDGACTEAPKQPEKKTRWRRAQEGRKAGEAQDEGGESPSNTTRRVVGQTAASHPEKVWAIQALASPLAAAFHFHFCREEGGPLMRLDKPEWAREFLLKQLERHEDLLYDSAGVDWVDPEDCRVEQVLQKSSNAPSASGSALVSHFFLPDLAGHSRKHDMHMPSTPWLRGVYGDATSTETETGDREEAEGERKAREEGLHALEIAACSLSLHVDPAEGLQLILADAFRQFLFDRMPLLIFVPVSSAVPDAPHAPVAPQTSPLGASSSSTGHGEELEAGRPRQNGEGVAVAEGESGLGASSQETAAPASTQVEVAAPNSGSASLFLFHLQQALDLFGLWKDQGSLRAASVIVRDFNENALVYPPGAGPLASPQGQSQGEAGAGGVGRKANKRGRRRRDTRQDKDGGETRSEAETTGIDETDRPIPARDKDGAERRGARGIGEGSVTEGRQEAGTGSGGFSLLRGLVTAALREDSDRESVQGGDTPQAVSAVARGRQGGRGGTPDAESAAETPRERDTDGDASEFSGSEMSEDSDTVKKEEQEDWVSLNFFDTAKPADRPFPGPVGMLEFWITLDAAFLTRAIEQLIADGAATQPHALATFLQHPPDLQRLLAFSSELVVAAVALFDAASPRVGALSQDDAIESFYRGVFGPSLRRLLETLKAAWNSLDSLATSPALCGLLLESTNALCLYLDPRKWLAEPNEERSEREDPAVFLLRAFFRRFLASEVEALETMRSRMEAFILLEVSEHVEAAAPRLAKAIAPFDSALRLLEGFTAQLDARLQRDLRRRALQQLDHRVLEITSSSLATLTGRETFLLLGENCMHLRNEAGRLLPSTSAALGASAAEAEDPLPRTYAVGRLLLEPSTVSKENSGSAWTAERESKAARVSARGAECASRRAPDGSTEEQENQENQAFDANKQEMTRENRGRGGKQETVDSQEDRGGKLQFLMNPLARVQHAAGAFWQLASVESGRGVSEDFKTRGETECLRDACGEGAMASKEVAALEETFRLPRGVLTRQELLQLVSLRRAATP</sequence>
<keyword evidence="4" id="KW-1185">Reference proteome</keyword>
<protein>
    <submittedName>
        <fullName evidence="2">Uncharacterized protein</fullName>
    </submittedName>
</protein>
<feature type="region of interest" description="Disordered" evidence="1">
    <location>
        <begin position="1262"/>
        <end position="1355"/>
    </location>
</feature>
<feature type="region of interest" description="Disordered" evidence="1">
    <location>
        <begin position="851"/>
        <end position="878"/>
    </location>
</feature>
<evidence type="ECO:0000313" key="4">
    <source>
        <dbReference type="Proteomes" id="UP000007494"/>
    </source>
</evidence>
<feature type="region of interest" description="Disordered" evidence="1">
    <location>
        <begin position="1059"/>
        <end position="1092"/>
    </location>
</feature>
<feature type="region of interest" description="Disordered" evidence="1">
    <location>
        <begin position="903"/>
        <end position="948"/>
    </location>
</feature>
<feature type="compositionally biased region" description="Low complexity" evidence="1">
    <location>
        <begin position="1181"/>
        <end position="1197"/>
    </location>
</feature>
<feature type="region of interest" description="Disordered" evidence="1">
    <location>
        <begin position="1368"/>
        <end position="1436"/>
    </location>
</feature>
<feature type="compositionally biased region" description="Basic and acidic residues" evidence="1">
    <location>
        <begin position="594"/>
        <end position="603"/>
    </location>
</feature>
<feature type="region of interest" description="Disordered" evidence="1">
    <location>
        <begin position="1"/>
        <end position="318"/>
    </location>
</feature>
<feature type="region of interest" description="Disordered" evidence="1">
    <location>
        <begin position="700"/>
        <end position="728"/>
    </location>
</feature>
<feature type="region of interest" description="Disordered" evidence="1">
    <location>
        <begin position="1148"/>
        <end position="1209"/>
    </location>
</feature>
<feature type="region of interest" description="Disordered" evidence="1">
    <location>
        <begin position="594"/>
        <end position="624"/>
    </location>
</feature>
<dbReference type="PANTHER" id="PTHR48125">
    <property type="entry name" value="LP07818P1"/>
    <property type="match status" value="1"/>
</dbReference>
<reference evidence="2" key="1">
    <citation type="submission" date="2011-02" db="EMBL/GenBank/DDBJ databases">
        <authorList>
            <person name="Aslett M."/>
        </authorList>
    </citation>
    <scope>NUCLEOTIDE SEQUENCE</scope>
    <source>
        <strain evidence="2">Liverpool</strain>
    </source>
</reference>
<dbReference type="OMA" id="WTETAPW"/>
<feature type="compositionally biased region" description="Basic and acidic residues" evidence="1">
    <location>
        <begin position="528"/>
        <end position="573"/>
    </location>
</feature>
<feature type="compositionally biased region" description="Low complexity" evidence="1">
    <location>
        <begin position="38"/>
        <end position="53"/>
    </location>
</feature>
<dbReference type="Proteomes" id="UP000007494">
    <property type="component" value="Chromosome VIII"/>
</dbReference>
<feature type="compositionally biased region" description="Low complexity" evidence="1">
    <location>
        <begin position="64"/>
        <end position="82"/>
    </location>
</feature>
<dbReference type="eggNOG" id="ENOG502QZJA">
    <property type="taxonomic scope" value="Eukaryota"/>
</dbReference>
<feature type="compositionally biased region" description="Polar residues" evidence="1">
    <location>
        <begin position="1198"/>
        <end position="1209"/>
    </location>
</feature>
<feature type="compositionally biased region" description="Basic and acidic residues" evidence="1">
    <location>
        <begin position="1295"/>
        <end position="1308"/>
    </location>
</feature>